<keyword evidence="3" id="KW-1185">Reference proteome</keyword>
<proteinExistence type="predicted"/>
<evidence type="ECO:0000256" key="1">
    <source>
        <dbReference type="SAM" id="MobiDB-lite"/>
    </source>
</evidence>
<organism evidence="2 3">
    <name type="scientific">Podarcis lilfordi</name>
    <name type="common">Lilford's wall lizard</name>
    <dbReference type="NCBI Taxonomy" id="74358"/>
    <lineage>
        <taxon>Eukaryota</taxon>
        <taxon>Metazoa</taxon>
        <taxon>Chordata</taxon>
        <taxon>Craniata</taxon>
        <taxon>Vertebrata</taxon>
        <taxon>Euteleostomi</taxon>
        <taxon>Lepidosauria</taxon>
        <taxon>Squamata</taxon>
        <taxon>Bifurcata</taxon>
        <taxon>Unidentata</taxon>
        <taxon>Episquamata</taxon>
        <taxon>Laterata</taxon>
        <taxon>Lacertibaenia</taxon>
        <taxon>Lacertidae</taxon>
        <taxon>Podarcis</taxon>
    </lineage>
</organism>
<sequence>MDKRGTPCAAGSLRIGRKCLANPSMHRCPQPLSQCEVRAWGLRVPCSRLPEELWRLKALRATAALSEVRPGPLAAFPLRPAATSSAAPGRAAGGPRAAGAFPPRPKMAAEVDFGDQELFQQLEAGEAAPIPAAQPLHARFEEAGAETEELRRRLRECQETVRELQAENILAGEAGRPGGAPPLRSPPRGGSPSRPLAGRGAPPPPGPCGAERSLLQRGGGGGAGAQCALDILFSIFALLRGFGWSCRKCQGLLASCSSDTVRPPGARELIPQVSVFRVGPAQDLLLPERG</sequence>
<feature type="compositionally biased region" description="Low complexity" evidence="1">
    <location>
        <begin position="186"/>
        <end position="200"/>
    </location>
</feature>
<feature type="region of interest" description="Disordered" evidence="1">
    <location>
        <begin position="166"/>
        <end position="215"/>
    </location>
</feature>
<reference evidence="2" key="1">
    <citation type="submission" date="2022-12" db="EMBL/GenBank/DDBJ databases">
        <authorList>
            <person name="Alioto T."/>
            <person name="Alioto T."/>
            <person name="Gomez Garrido J."/>
        </authorList>
    </citation>
    <scope>NUCLEOTIDE SEQUENCE</scope>
</reference>
<evidence type="ECO:0000313" key="3">
    <source>
        <dbReference type="Proteomes" id="UP001178461"/>
    </source>
</evidence>
<name>A0AA35LJ58_9SAUR</name>
<evidence type="ECO:0000313" key="2">
    <source>
        <dbReference type="EMBL" id="CAI5797222.1"/>
    </source>
</evidence>
<dbReference type="Proteomes" id="UP001178461">
    <property type="component" value="Chromosome 16"/>
</dbReference>
<dbReference type="EMBL" id="OX395143">
    <property type="protein sequence ID" value="CAI5797222.1"/>
    <property type="molecule type" value="Genomic_DNA"/>
</dbReference>
<feature type="region of interest" description="Disordered" evidence="1">
    <location>
        <begin position="83"/>
        <end position="103"/>
    </location>
</feature>
<dbReference type="AlphaFoldDB" id="A0AA35LJ58"/>
<gene>
    <name evidence="2" type="ORF">PODLI_1B023479</name>
</gene>
<accession>A0AA35LJ58</accession>
<protein>
    <submittedName>
        <fullName evidence="2">Uncharacterized protein</fullName>
    </submittedName>
</protein>
<feature type="compositionally biased region" description="Low complexity" evidence="1">
    <location>
        <begin position="83"/>
        <end position="101"/>
    </location>
</feature>